<dbReference type="PANTHER" id="PTHR43708">
    <property type="entry name" value="CONSERVED EXPRESSED OXIDOREDUCTASE (EUROFUNG)"/>
    <property type="match status" value="1"/>
</dbReference>
<sequence length="328" mass="36882">MANSPVKLGLVGLGGHMADNLLLRLMSLPADISAVCDTNLERLALVKGKYRIANSYTDYRNMLENEELDAVICSVDPQVHYEAAKACLLAGKHVFAEKTPCHTVEQAEELAELQRTTNCYAMVGFNRRFATAYMMAADIARRPEFGGVHMYQAKYHASEYGSKSSFIFNHIVNHLDLARYLVGELKITHVEHFVLDERRFGYNLTFIAESGTIGNIQSASVQHMTFPVERVELIGNGRNVIVDNLKNIAYNRPGQLNGGGEHAALADQRDTLIWNVNQGLHTSFTYLGYDLELQEFIRSAAERRTPVVHMEDTLKTIRLVHQFHSLIQ</sequence>
<organism evidence="2 3">
    <name type="scientific">Paenibacillus piri</name>
    <dbReference type="NCBI Taxonomy" id="2547395"/>
    <lineage>
        <taxon>Bacteria</taxon>
        <taxon>Bacillati</taxon>
        <taxon>Bacillota</taxon>
        <taxon>Bacilli</taxon>
        <taxon>Bacillales</taxon>
        <taxon>Paenibacillaceae</taxon>
        <taxon>Paenibacillus</taxon>
    </lineage>
</organism>
<accession>A0A4R5KA80</accession>
<dbReference type="InterPro" id="IPR000683">
    <property type="entry name" value="Gfo/Idh/MocA-like_OxRdtase_N"/>
</dbReference>
<dbReference type="GO" id="GO:0000166">
    <property type="term" value="F:nucleotide binding"/>
    <property type="evidence" value="ECO:0007669"/>
    <property type="project" value="InterPro"/>
</dbReference>
<dbReference type="Proteomes" id="UP000295636">
    <property type="component" value="Unassembled WGS sequence"/>
</dbReference>
<dbReference type="Gene3D" id="3.40.50.720">
    <property type="entry name" value="NAD(P)-binding Rossmann-like Domain"/>
    <property type="match status" value="1"/>
</dbReference>
<protein>
    <submittedName>
        <fullName evidence="2">Gfo/Idh/MocA family oxidoreductase</fullName>
    </submittedName>
</protein>
<dbReference type="SUPFAM" id="SSF51735">
    <property type="entry name" value="NAD(P)-binding Rossmann-fold domains"/>
    <property type="match status" value="1"/>
</dbReference>
<evidence type="ECO:0000313" key="2">
    <source>
        <dbReference type="EMBL" id="TDF91989.1"/>
    </source>
</evidence>
<gene>
    <name evidence="2" type="ORF">E1757_31035</name>
</gene>
<reference evidence="2 3" key="1">
    <citation type="submission" date="2019-03" db="EMBL/GenBank/DDBJ databases">
        <title>This is whole genome sequence of Paenibacillus sp MS74 strain.</title>
        <authorList>
            <person name="Trinh H.N."/>
        </authorList>
    </citation>
    <scope>NUCLEOTIDE SEQUENCE [LARGE SCALE GENOMIC DNA]</scope>
    <source>
        <strain evidence="2 3">MS74</strain>
    </source>
</reference>
<name>A0A4R5KA80_9BACL</name>
<evidence type="ECO:0000313" key="3">
    <source>
        <dbReference type="Proteomes" id="UP000295636"/>
    </source>
</evidence>
<feature type="domain" description="Gfo/Idh/MocA-like oxidoreductase N-terminal" evidence="1">
    <location>
        <begin position="7"/>
        <end position="125"/>
    </location>
</feature>
<comment type="caution">
    <text evidence="2">The sequence shown here is derived from an EMBL/GenBank/DDBJ whole genome shotgun (WGS) entry which is preliminary data.</text>
</comment>
<dbReference type="InterPro" id="IPR051317">
    <property type="entry name" value="Gfo/Idh/MocA_oxidoreduct"/>
</dbReference>
<dbReference type="AlphaFoldDB" id="A0A4R5KA80"/>
<evidence type="ECO:0000259" key="1">
    <source>
        <dbReference type="Pfam" id="PF01408"/>
    </source>
</evidence>
<dbReference type="Pfam" id="PF01408">
    <property type="entry name" value="GFO_IDH_MocA"/>
    <property type="match status" value="1"/>
</dbReference>
<keyword evidence="3" id="KW-1185">Reference proteome</keyword>
<dbReference type="PANTHER" id="PTHR43708:SF4">
    <property type="entry name" value="OXIDOREDUCTASE YCEM-RELATED"/>
    <property type="match status" value="1"/>
</dbReference>
<dbReference type="OrthoDB" id="9792085at2"/>
<dbReference type="RefSeq" id="WP_133235615.1">
    <property type="nucleotide sequence ID" value="NZ_SMRT01000023.1"/>
</dbReference>
<proteinExistence type="predicted"/>
<dbReference type="InterPro" id="IPR036291">
    <property type="entry name" value="NAD(P)-bd_dom_sf"/>
</dbReference>
<dbReference type="Gene3D" id="3.30.360.10">
    <property type="entry name" value="Dihydrodipicolinate Reductase, domain 2"/>
    <property type="match status" value="1"/>
</dbReference>
<dbReference type="EMBL" id="SMRT01000023">
    <property type="protein sequence ID" value="TDF91989.1"/>
    <property type="molecule type" value="Genomic_DNA"/>
</dbReference>